<dbReference type="OrthoDB" id="47059at2759"/>
<proteinExistence type="inferred from homology"/>
<evidence type="ECO:0000313" key="10">
    <source>
        <dbReference type="EMBL" id="EDV29815.1"/>
    </source>
</evidence>
<dbReference type="KEGG" id="tad:TRIADDRAFT_19977"/>
<comment type="subcellular location">
    <subcellularLocation>
        <location evidence="1">Golgi apparatus membrane</location>
        <topology evidence="1">Peripheral membrane protein</topology>
    </subcellularLocation>
</comment>
<dbReference type="PhylomeDB" id="B3RJG5"/>
<reference evidence="10 11" key="1">
    <citation type="journal article" date="2008" name="Nature">
        <title>The Trichoplax genome and the nature of placozoans.</title>
        <authorList>
            <person name="Srivastava M."/>
            <person name="Begovic E."/>
            <person name="Chapman J."/>
            <person name="Putnam N.H."/>
            <person name="Hellsten U."/>
            <person name="Kawashima T."/>
            <person name="Kuo A."/>
            <person name="Mitros T."/>
            <person name="Salamov A."/>
            <person name="Carpenter M.L."/>
            <person name="Signorovitch A.Y."/>
            <person name="Moreno M.A."/>
            <person name="Kamm K."/>
            <person name="Grimwood J."/>
            <person name="Schmutz J."/>
            <person name="Shapiro H."/>
            <person name="Grigoriev I.V."/>
            <person name="Buss L.W."/>
            <person name="Schierwater B."/>
            <person name="Dellaporta S.L."/>
            <person name="Rokhsar D.S."/>
        </authorList>
    </citation>
    <scope>NUCLEOTIDE SEQUENCE [LARGE SCALE GENOMIC DNA]</scope>
    <source>
        <strain evidence="10 11">Grell-BS-1999</strain>
    </source>
</reference>
<evidence type="ECO:0000256" key="4">
    <source>
        <dbReference type="ARBA" id="ARBA00022448"/>
    </source>
</evidence>
<keyword evidence="5" id="KW-0653">Protein transport</keyword>
<dbReference type="GO" id="GO:0000139">
    <property type="term" value="C:Golgi membrane"/>
    <property type="evidence" value="ECO:0007669"/>
    <property type="project" value="UniProtKB-SubCell"/>
</dbReference>
<dbReference type="InterPro" id="IPR048680">
    <property type="entry name" value="COG4_N"/>
</dbReference>
<dbReference type="Pfam" id="PF20663">
    <property type="entry name" value="COG4_N"/>
    <property type="match status" value="1"/>
</dbReference>
<feature type="domain" description="COG4 transport protein middle alpha-helical bundle" evidence="9">
    <location>
        <begin position="134"/>
        <end position="450"/>
    </location>
</feature>
<dbReference type="InterPro" id="IPR048682">
    <property type="entry name" value="COG4"/>
</dbReference>
<evidence type="ECO:0000259" key="9">
    <source>
        <dbReference type="SMART" id="SM00762"/>
    </source>
</evidence>
<dbReference type="Pfam" id="PF20662">
    <property type="entry name" value="COG4_C"/>
    <property type="match status" value="1"/>
</dbReference>
<dbReference type="STRING" id="10228.B3RJG5"/>
<evidence type="ECO:0000313" key="11">
    <source>
        <dbReference type="Proteomes" id="UP000009022"/>
    </source>
</evidence>
<dbReference type="GO" id="GO:0007030">
    <property type="term" value="P:Golgi organization"/>
    <property type="evidence" value="ECO:0000318"/>
    <property type="project" value="GO_Central"/>
</dbReference>
<dbReference type="FunCoup" id="B3RJG5">
    <property type="interactions" value="2135"/>
</dbReference>
<dbReference type="Proteomes" id="UP000009022">
    <property type="component" value="Unassembled WGS sequence"/>
</dbReference>
<evidence type="ECO:0000256" key="6">
    <source>
        <dbReference type="ARBA" id="ARBA00023034"/>
    </source>
</evidence>
<dbReference type="GO" id="GO:0006890">
    <property type="term" value="P:retrograde vesicle-mediated transport, Golgi to endoplasmic reticulum"/>
    <property type="evidence" value="ECO:0000318"/>
    <property type="project" value="GO_Central"/>
</dbReference>
<dbReference type="Gene3D" id="1.10.287.1060">
    <property type="entry name" value="ESAT-6-like"/>
    <property type="match status" value="1"/>
</dbReference>
<dbReference type="Pfam" id="PF08318">
    <property type="entry name" value="COG4_m"/>
    <property type="match status" value="1"/>
</dbReference>
<evidence type="ECO:0000256" key="8">
    <source>
        <dbReference type="ARBA" id="ARBA00031340"/>
    </source>
</evidence>
<keyword evidence="4" id="KW-0813">Transport</keyword>
<dbReference type="PANTHER" id="PTHR24016">
    <property type="entry name" value="CONSERVED OLIGOMERIC GOLGI COMPLEX SUBUNIT 4"/>
    <property type="match status" value="1"/>
</dbReference>
<keyword evidence="6" id="KW-0333">Golgi apparatus</keyword>
<dbReference type="GeneID" id="6749510"/>
<protein>
    <recommendedName>
        <fullName evidence="3">Conserved oligomeric Golgi complex subunit 4</fullName>
    </recommendedName>
    <alternativeName>
        <fullName evidence="8">Component of oligomeric Golgi complex 4</fullName>
    </alternativeName>
</protein>
<keyword evidence="7" id="KW-0472">Membrane</keyword>
<evidence type="ECO:0000256" key="7">
    <source>
        <dbReference type="ARBA" id="ARBA00023136"/>
    </source>
</evidence>
<dbReference type="InParanoid" id="B3RJG5"/>
<dbReference type="AlphaFoldDB" id="B3RJG5"/>
<dbReference type="SMART" id="SM00762">
    <property type="entry name" value="Cog4"/>
    <property type="match status" value="1"/>
</dbReference>
<evidence type="ECO:0000256" key="2">
    <source>
        <dbReference type="ARBA" id="ARBA00009215"/>
    </source>
</evidence>
<dbReference type="InterPro" id="IPR013167">
    <property type="entry name" value="COG4_M"/>
</dbReference>
<feature type="non-terminal residue" evidence="10">
    <location>
        <position position="1"/>
    </location>
</feature>
<accession>B3RJG5</accession>
<dbReference type="eggNOG" id="KOG0412">
    <property type="taxonomic scope" value="Eukaryota"/>
</dbReference>
<keyword evidence="11" id="KW-1185">Reference proteome</keyword>
<name>B3RJG5_TRIAD</name>
<dbReference type="RefSeq" id="XP_002109017.1">
    <property type="nucleotide sequence ID" value="XM_002108981.1"/>
</dbReference>
<dbReference type="EMBL" id="DS985241">
    <property type="protein sequence ID" value="EDV29815.1"/>
    <property type="molecule type" value="Genomic_DNA"/>
</dbReference>
<dbReference type="InterPro" id="IPR048684">
    <property type="entry name" value="COG4_C"/>
</dbReference>
<organism evidence="10 11">
    <name type="scientific">Trichoplax adhaerens</name>
    <name type="common">Trichoplax reptans</name>
    <dbReference type="NCBI Taxonomy" id="10228"/>
    <lineage>
        <taxon>Eukaryota</taxon>
        <taxon>Metazoa</taxon>
        <taxon>Placozoa</taxon>
        <taxon>Uniplacotomia</taxon>
        <taxon>Trichoplacea</taxon>
        <taxon>Trichoplacidae</taxon>
        <taxon>Trichoplax</taxon>
    </lineage>
</organism>
<dbReference type="CTD" id="6749510"/>
<dbReference type="OMA" id="RASECQQ"/>
<comment type="similarity">
    <text evidence="2">Belongs to the COG4 family.</text>
</comment>
<evidence type="ECO:0000256" key="5">
    <source>
        <dbReference type="ARBA" id="ARBA00022927"/>
    </source>
</evidence>
<evidence type="ECO:0000256" key="3">
    <source>
        <dbReference type="ARBA" id="ARBA00020975"/>
    </source>
</evidence>
<dbReference type="GO" id="GO:0017119">
    <property type="term" value="C:Golgi transport complex"/>
    <property type="evidence" value="ECO:0000318"/>
    <property type="project" value="GO_Central"/>
</dbReference>
<dbReference type="GO" id="GO:0015031">
    <property type="term" value="P:protein transport"/>
    <property type="evidence" value="ECO:0007669"/>
    <property type="project" value="UniProtKB-KW"/>
</dbReference>
<dbReference type="HOGENOM" id="CLU_014853_2_0_1"/>
<dbReference type="Gene3D" id="1.20.58.1970">
    <property type="match status" value="1"/>
</dbReference>
<sequence>LNQQLDSCLESQAEVSRKLTLLQDVVPKVDYLIKDTVKLDGLIKHTCDLAENVSSKVRKLDLAKNRVNSAMKRVDDVLDLKNCVDGVQNALKIEDYEQAAAHINRYLSLDENLVKATTVDSAEEGSVGGAFHLLREAEEHLKGIVNEKFDTAVSSNNTVEVERFLKIFPLLGMKEKGKRKISQYLKSQVISDNYKQHIEGLASTVTNDQREKMIYADMLMKLYELIAKIIEKYQPLVETYYGITVVAEHFFNLINYQRECDNRASMILKAFENNRNIKRSSKSVPDRVSKNPNERFDVREFDVVLNEVAAMSQRSELYFSFIRKYLQDERFDLIVQFIEDWIYFLEADISLIIRDCELSHKMQDLIGNYIALENFYMQEITTKAVGLSQSYDNITGPVTSNYVDDIFFIIKKSIRRSLSTASTDGIGAMLNNAATLLTNFFNGILSGKIKSSFIAGRLAAKYFRLLIKFFSIDLTGMLQGKLQPALTETIKVKNSYLVTLNDAEVTSENVIKLCKDLEVKNTMKMLTQYLCSTLLINFISCLNDLRDTSDVFKAIVNNGSTQLCVSVIMPKIKVHIDGFTSASHDITEETFNNYELNDPFVQNLISCISQDIQNYKEHLSTANFDLLISLLTNEITTELENAIFRSTFNRLGGLQFDKELRALVSFLTSVTQWTIRDKFARLSQIAIILNLENVNEILDYWGVNAGPLAWRLTPADVRNSLMLRVDFRREDINRIKL</sequence>
<dbReference type="PANTHER" id="PTHR24016:SF0">
    <property type="entry name" value="CONSERVED OLIGOMERIC GOLGI COMPLEX SUBUNIT 4"/>
    <property type="match status" value="1"/>
</dbReference>
<dbReference type="FunFam" id="1.10.287.1060:FF:000014">
    <property type="entry name" value="conserved oligomeric Golgi complex subunit 4"/>
    <property type="match status" value="1"/>
</dbReference>
<gene>
    <name evidence="10" type="ORF">TRIADDRAFT_19977</name>
</gene>
<evidence type="ECO:0000256" key="1">
    <source>
        <dbReference type="ARBA" id="ARBA00004395"/>
    </source>
</evidence>